<dbReference type="Pfam" id="PF00528">
    <property type="entry name" value="BPD_transp_1"/>
    <property type="match status" value="1"/>
</dbReference>
<evidence type="ECO:0000256" key="9">
    <source>
        <dbReference type="ARBA" id="ARBA00024202"/>
    </source>
</evidence>
<keyword evidence="8 10" id="KW-0472">Membrane</keyword>
<dbReference type="Proteomes" id="UP000366766">
    <property type="component" value="Unassembled WGS sequence"/>
</dbReference>
<evidence type="ECO:0000256" key="7">
    <source>
        <dbReference type="ARBA" id="ARBA00022989"/>
    </source>
</evidence>
<dbReference type="AlphaFoldDB" id="A0A564WMS0"/>
<dbReference type="PROSITE" id="PS50928">
    <property type="entry name" value="ABC_TM1"/>
    <property type="match status" value="1"/>
</dbReference>
<dbReference type="PANTHER" id="PTHR43386:SF24">
    <property type="entry name" value="OLIGOPEPTIDE TRANSPORT SYSTEM PERMEASE PROTEIN AMID"/>
    <property type="match status" value="1"/>
</dbReference>
<dbReference type="GO" id="GO:0005886">
    <property type="term" value="C:plasma membrane"/>
    <property type="evidence" value="ECO:0007669"/>
    <property type="project" value="UniProtKB-SubCell"/>
</dbReference>
<accession>A0A564WMS0</accession>
<feature type="transmembrane region" description="Helical" evidence="10">
    <location>
        <begin position="306"/>
        <end position="326"/>
    </location>
</feature>
<dbReference type="RefSeq" id="WP_025579673.1">
    <property type="nucleotide sequence ID" value="NZ_CABHOF010000030.1"/>
</dbReference>
<keyword evidence="4 10" id="KW-0812">Transmembrane</keyword>
<comment type="subcellular location">
    <subcellularLocation>
        <location evidence="1 10">Cell membrane</location>
        <topology evidence="1 10">Multi-pass membrane protein</topology>
    </subcellularLocation>
</comment>
<feature type="transmembrane region" description="Helical" evidence="10">
    <location>
        <begin position="62"/>
        <end position="85"/>
    </location>
</feature>
<dbReference type="EMBL" id="WWVF01000010">
    <property type="protein sequence ID" value="MZS88819.1"/>
    <property type="molecule type" value="Genomic_DNA"/>
</dbReference>
<reference evidence="14 15" key="2">
    <citation type="submission" date="2019-07" db="EMBL/GenBank/DDBJ databases">
        <authorList>
            <person name="Chang H.-W."/>
            <person name="Raman A."/>
            <person name="Venkatesh S."/>
            <person name="Gehrig J."/>
        </authorList>
    </citation>
    <scope>NUCLEOTIDE SEQUENCE [LARGE SCALE GENOMIC DNA]</scope>
    <source>
        <strain evidence="14">Blautia_wexlerae_LFYP_14</strain>
    </source>
</reference>
<evidence type="ECO:0000313" key="13">
    <source>
        <dbReference type="EMBL" id="MZS88819.1"/>
    </source>
</evidence>
<keyword evidence="2 10" id="KW-0813">Transport</keyword>
<feature type="domain" description="ABC transmembrane type-1" evidence="12">
    <location>
        <begin position="227"/>
        <end position="439"/>
    </location>
</feature>
<feature type="transmembrane region" description="Helical" evidence="10">
    <location>
        <begin position="266"/>
        <end position="286"/>
    </location>
</feature>
<dbReference type="InterPro" id="IPR050366">
    <property type="entry name" value="BP-dependent_transpt_permease"/>
</dbReference>
<organism evidence="14 15">
    <name type="scientific">Blautia wexlerae</name>
    <dbReference type="NCBI Taxonomy" id="418240"/>
    <lineage>
        <taxon>Bacteria</taxon>
        <taxon>Bacillati</taxon>
        <taxon>Bacillota</taxon>
        <taxon>Clostridia</taxon>
        <taxon>Lachnospirales</taxon>
        <taxon>Lachnospiraceae</taxon>
        <taxon>Blautia</taxon>
    </lineage>
</organism>
<evidence type="ECO:0000256" key="11">
    <source>
        <dbReference type="SAM" id="MobiDB-lite"/>
    </source>
</evidence>
<keyword evidence="7 10" id="KW-1133">Transmembrane helix</keyword>
<evidence type="ECO:0000256" key="10">
    <source>
        <dbReference type="RuleBase" id="RU363032"/>
    </source>
</evidence>
<feature type="transmembrane region" description="Helical" evidence="10">
    <location>
        <begin position="363"/>
        <end position="385"/>
    </location>
</feature>
<evidence type="ECO:0000313" key="15">
    <source>
        <dbReference type="Proteomes" id="UP000366766"/>
    </source>
</evidence>
<protein>
    <submittedName>
        <fullName evidence="13">ABC transporter permease subunit</fullName>
    </submittedName>
    <submittedName>
        <fullName evidence="14">Oligopeptide transport system permease protein OppC</fullName>
    </submittedName>
</protein>
<feature type="region of interest" description="Disordered" evidence="11">
    <location>
        <begin position="158"/>
        <end position="177"/>
    </location>
</feature>
<comment type="similarity">
    <text evidence="9">Belongs to the binding-protein-dependent transport system permease family. OppBC subfamily.</text>
</comment>
<evidence type="ECO:0000256" key="8">
    <source>
        <dbReference type="ARBA" id="ARBA00023136"/>
    </source>
</evidence>
<proteinExistence type="inferred from homology"/>
<dbReference type="GO" id="GO:0015833">
    <property type="term" value="P:peptide transport"/>
    <property type="evidence" value="ECO:0007669"/>
    <property type="project" value="UniProtKB-KW"/>
</dbReference>
<dbReference type="GO" id="GO:0015031">
    <property type="term" value="P:protein transport"/>
    <property type="evidence" value="ECO:0007669"/>
    <property type="project" value="UniProtKB-KW"/>
</dbReference>
<keyword evidence="15" id="KW-1185">Reference proteome</keyword>
<dbReference type="PANTHER" id="PTHR43386">
    <property type="entry name" value="OLIGOPEPTIDE TRANSPORT SYSTEM PERMEASE PROTEIN APPC"/>
    <property type="match status" value="1"/>
</dbReference>
<evidence type="ECO:0000256" key="1">
    <source>
        <dbReference type="ARBA" id="ARBA00004651"/>
    </source>
</evidence>
<keyword evidence="3" id="KW-1003">Cell membrane</keyword>
<dbReference type="CDD" id="cd06261">
    <property type="entry name" value="TM_PBP2"/>
    <property type="match status" value="1"/>
</dbReference>
<dbReference type="GO" id="GO:0055085">
    <property type="term" value="P:transmembrane transport"/>
    <property type="evidence" value="ECO:0007669"/>
    <property type="project" value="InterPro"/>
</dbReference>
<feature type="transmembrane region" description="Helical" evidence="10">
    <location>
        <begin position="421"/>
        <end position="442"/>
    </location>
</feature>
<keyword evidence="6" id="KW-0653">Protein transport</keyword>
<gene>
    <name evidence="14" type="primary">oppC_2</name>
    <name evidence="14" type="ORF">BWLFYP14_01069</name>
    <name evidence="13" type="ORF">GT712_06980</name>
</gene>
<keyword evidence="5" id="KW-0571">Peptide transport</keyword>
<evidence type="ECO:0000256" key="3">
    <source>
        <dbReference type="ARBA" id="ARBA00022475"/>
    </source>
</evidence>
<dbReference type="EMBL" id="CABHOF010000030">
    <property type="protein sequence ID" value="VUX63711.1"/>
    <property type="molecule type" value="Genomic_DNA"/>
</dbReference>
<evidence type="ECO:0000256" key="5">
    <source>
        <dbReference type="ARBA" id="ARBA00022856"/>
    </source>
</evidence>
<evidence type="ECO:0000313" key="16">
    <source>
        <dbReference type="Proteomes" id="UP000477156"/>
    </source>
</evidence>
<dbReference type="InterPro" id="IPR000515">
    <property type="entry name" value="MetI-like"/>
</dbReference>
<dbReference type="InterPro" id="IPR025966">
    <property type="entry name" value="OppC_N"/>
</dbReference>
<evidence type="ECO:0000259" key="12">
    <source>
        <dbReference type="PROSITE" id="PS50928"/>
    </source>
</evidence>
<evidence type="ECO:0000256" key="2">
    <source>
        <dbReference type="ARBA" id="ARBA00022448"/>
    </source>
</evidence>
<name>A0A564WMS0_9FIRM</name>
<sequence>MAENKKIKKCPVSLQPDIENLLQDLTPDDFASASSQEKEDFIQDRQSVSYWKDAWRRLKKNVVAMVALGVIIFLFLFAFVGPLLIPYGYDEFNDGAENLFPYHYTLEDQQRVDEEIASRTQSEVVDVDSMIEQAKAEAEAKGEKFTKKDEAILRAKAKTAAKNDTASESEESTDPDTVRKELGIKKHIFGYSKKELERKAAGEKVFPHVFGTDMYGRDILVRVMYGARVSMSVGVFAALLVLIIGALYGAISGYCGGKVDAVMQRIVELIYAVPEMLVVLLIATALKPILTEYINSPGGGPLKSFANVLGPNLISMFIAFGLLYWVTMSRIIRGQVLQLKQQEYVTAARALGASGGRIIRRHLLPNCIGQIVVTTCLQIPSAIFLESFLSYLGVGVSAPLPSLGSMATDALSGMYTYTYRLIVPSVVLSVMILAFNLFGDGLRDALDPKLKK</sequence>
<dbReference type="GeneID" id="75080750"/>
<evidence type="ECO:0000256" key="4">
    <source>
        <dbReference type="ARBA" id="ARBA00022692"/>
    </source>
</evidence>
<dbReference type="Gene3D" id="1.10.3720.10">
    <property type="entry name" value="MetI-like"/>
    <property type="match status" value="1"/>
</dbReference>
<feature type="transmembrane region" description="Helical" evidence="10">
    <location>
        <begin position="233"/>
        <end position="254"/>
    </location>
</feature>
<evidence type="ECO:0000313" key="14">
    <source>
        <dbReference type="EMBL" id="VUX63711.1"/>
    </source>
</evidence>
<dbReference type="SUPFAM" id="SSF161098">
    <property type="entry name" value="MetI-like"/>
    <property type="match status" value="1"/>
</dbReference>
<reference evidence="13 16" key="1">
    <citation type="journal article" date="2019" name="Nat. Med.">
        <title>A library of human gut bacterial isolates paired with longitudinal multiomics data enables mechanistic microbiome research.</title>
        <authorList>
            <person name="Poyet M."/>
            <person name="Groussin M."/>
            <person name="Gibbons S.M."/>
            <person name="Avila-Pacheco J."/>
            <person name="Jiang X."/>
            <person name="Kearney S.M."/>
            <person name="Perrotta A.R."/>
            <person name="Berdy B."/>
            <person name="Zhao S."/>
            <person name="Lieberman T.D."/>
            <person name="Swanson P.K."/>
            <person name="Smith M."/>
            <person name="Roesemann S."/>
            <person name="Alexander J.E."/>
            <person name="Rich S.A."/>
            <person name="Livny J."/>
            <person name="Vlamakis H."/>
            <person name="Clish C."/>
            <person name="Bullock K."/>
            <person name="Deik A."/>
            <person name="Scott J."/>
            <person name="Pierce K.A."/>
            <person name="Xavier R.J."/>
            <person name="Alm E.J."/>
        </authorList>
    </citation>
    <scope>NUCLEOTIDE SEQUENCE [LARGE SCALE GENOMIC DNA]</scope>
    <source>
        <strain evidence="13 16">BIOML-A12</strain>
    </source>
</reference>
<dbReference type="InterPro" id="IPR035906">
    <property type="entry name" value="MetI-like_sf"/>
</dbReference>
<evidence type="ECO:0000256" key="6">
    <source>
        <dbReference type="ARBA" id="ARBA00022927"/>
    </source>
</evidence>
<dbReference type="Proteomes" id="UP000477156">
    <property type="component" value="Unassembled WGS sequence"/>
</dbReference>
<dbReference type="Pfam" id="PF12911">
    <property type="entry name" value="OppC_N"/>
    <property type="match status" value="1"/>
</dbReference>